<dbReference type="SUPFAM" id="SSF53474">
    <property type="entry name" value="alpha/beta-Hydrolases"/>
    <property type="match status" value="1"/>
</dbReference>
<evidence type="ECO:0000256" key="3">
    <source>
        <dbReference type="ARBA" id="ARBA00022801"/>
    </source>
</evidence>
<dbReference type="InterPro" id="IPR002018">
    <property type="entry name" value="CarbesteraseB"/>
</dbReference>
<sequence length="589" mass="66543">MSHIANRKTGIMVLASINTQCKASQRQDNRKMVGTKAISWLLFILFAECYHTKEAHHKPVVTVSEGKLRGTVEKIYDGSSYYSFKGIPYAEAPVGAHRFQSQPSPPRNWHGVRDASKHGPVCTQYDFTISQYIEGSEQCLFVNVYTKSLKTDAKIPVMVFIHGGSYMSGSGNSDTFSPDLLLEHNVILVTINYRLELLGFLAVDSHDVPGSGGMKDTVEALRWIKKNIAKFGGDPDNVTIFGESSGASSVTYLMMSPLANGLFNKVIAQSGTCFEDWAQARNMKERAFRAAKVLGKDAKNVEELLDFLRSVPPLNLTNLTEKTMTEEEKYRGFPEQFVPVVEEKLTGVELFIDEDPVQKVVKGKVSKMPIMLGYNSGEGISTISDEIKKLDVKNNNVSLFVPRSIVEVVSKEKALEFGRRIQSFYGTITKDHPEVIRDILTDANFAYNTHRFAYLYSKLNAPVYMYRFNYETDLNIIKKFSSYKDIPGVSHADDLFYLFYNNLNKDAYDNQPKLRDIAHEVTKLWTDFAKFGNPTPDGSLGVAWQPYTPSGKEYFNIQEKYSNGKYADKDRIEFWNQIYREAGLPHIGQ</sequence>
<accession>A0A9P0T9C8</accession>
<protein>
    <recommendedName>
        <fullName evidence="6">Carboxylic ester hydrolase</fullName>
        <ecNumber evidence="6">3.1.1.-</ecNumber>
    </recommendedName>
</protein>
<dbReference type="AlphaFoldDB" id="A0A9P0T9C8"/>
<dbReference type="PROSITE" id="PS00122">
    <property type="entry name" value="CARBOXYLESTERASE_B_1"/>
    <property type="match status" value="1"/>
</dbReference>
<keyword evidence="4" id="KW-1015">Disulfide bond</keyword>
<dbReference type="PANTHER" id="PTHR11559">
    <property type="entry name" value="CARBOXYLESTERASE"/>
    <property type="match status" value="1"/>
</dbReference>
<dbReference type="InterPro" id="IPR029058">
    <property type="entry name" value="AB_hydrolase_fold"/>
</dbReference>
<dbReference type="Pfam" id="PF00135">
    <property type="entry name" value="COesterase"/>
    <property type="match status" value="1"/>
</dbReference>
<proteinExistence type="inferred from homology"/>
<dbReference type="GO" id="GO:0052689">
    <property type="term" value="F:carboxylic ester hydrolase activity"/>
    <property type="evidence" value="ECO:0007669"/>
    <property type="project" value="UniProtKB-KW"/>
</dbReference>
<keyword evidence="2" id="KW-0719">Serine esterase</keyword>
<keyword evidence="9" id="KW-1185">Reference proteome</keyword>
<evidence type="ECO:0000313" key="9">
    <source>
        <dbReference type="Proteomes" id="UP001152562"/>
    </source>
</evidence>
<dbReference type="Gene3D" id="3.40.50.1820">
    <property type="entry name" value="alpha/beta hydrolase"/>
    <property type="match status" value="1"/>
</dbReference>
<gene>
    <name evidence="8" type="ORF">PIBRA_LOCUS3130</name>
</gene>
<evidence type="ECO:0000256" key="6">
    <source>
        <dbReference type="RuleBase" id="RU361235"/>
    </source>
</evidence>
<evidence type="ECO:0000259" key="7">
    <source>
        <dbReference type="Pfam" id="PF00135"/>
    </source>
</evidence>
<dbReference type="EMBL" id="CALOZG010000003">
    <property type="protein sequence ID" value="CAH4009159.1"/>
    <property type="molecule type" value="Genomic_DNA"/>
</dbReference>
<keyword evidence="3 6" id="KW-0378">Hydrolase</keyword>
<dbReference type="InterPro" id="IPR050309">
    <property type="entry name" value="Type-B_Carboxylest/Lipase"/>
</dbReference>
<evidence type="ECO:0000256" key="4">
    <source>
        <dbReference type="ARBA" id="ARBA00023157"/>
    </source>
</evidence>
<evidence type="ECO:0000256" key="2">
    <source>
        <dbReference type="ARBA" id="ARBA00022487"/>
    </source>
</evidence>
<dbReference type="EC" id="3.1.1.-" evidence="6"/>
<comment type="caution">
    <text evidence="8">The sequence shown here is derived from an EMBL/GenBank/DDBJ whole genome shotgun (WGS) entry which is preliminary data.</text>
</comment>
<evidence type="ECO:0000256" key="5">
    <source>
        <dbReference type="ARBA" id="ARBA00023180"/>
    </source>
</evidence>
<name>A0A9P0T9C8_PIEBR</name>
<organism evidence="8 9">
    <name type="scientific">Pieris brassicae</name>
    <name type="common">White butterfly</name>
    <name type="synonym">Large white butterfly</name>
    <dbReference type="NCBI Taxonomy" id="7116"/>
    <lineage>
        <taxon>Eukaryota</taxon>
        <taxon>Metazoa</taxon>
        <taxon>Ecdysozoa</taxon>
        <taxon>Arthropoda</taxon>
        <taxon>Hexapoda</taxon>
        <taxon>Insecta</taxon>
        <taxon>Pterygota</taxon>
        <taxon>Neoptera</taxon>
        <taxon>Endopterygota</taxon>
        <taxon>Lepidoptera</taxon>
        <taxon>Glossata</taxon>
        <taxon>Ditrysia</taxon>
        <taxon>Papilionoidea</taxon>
        <taxon>Pieridae</taxon>
        <taxon>Pierinae</taxon>
        <taxon>Pieris</taxon>
    </lineage>
</organism>
<evidence type="ECO:0000313" key="8">
    <source>
        <dbReference type="EMBL" id="CAH4009159.1"/>
    </source>
</evidence>
<comment type="similarity">
    <text evidence="1 6">Belongs to the type-B carboxylesterase/lipase family.</text>
</comment>
<dbReference type="Proteomes" id="UP001152562">
    <property type="component" value="Unassembled WGS sequence"/>
</dbReference>
<feature type="domain" description="Carboxylesterase type B" evidence="7">
    <location>
        <begin position="58"/>
        <end position="575"/>
    </location>
</feature>
<dbReference type="InterPro" id="IPR019826">
    <property type="entry name" value="Carboxylesterase_B_AS"/>
</dbReference>
<reference evidence="8" key="1">
    <citation type="submission" date="2022-05" db="EMBL/GenBank/DDBJ databases">
        <authorList>
            <person name="Okamura Y."/>
        </authorList>
    </citation>
    <scope>NUCLEOTIDE SEQUENCE</scope>
</reference>
<keyword evidence="5" id="KW-0325">Glycoprotein</keyword>
<evidence type="ECO:0000256" key="1">
    <source>
        <dbReference type="ARBA" id="ARBA00005964"/>
    </source>
</evidence>